<accession>A0AAN7N7L0</accession>
<keyword evidence="3" id="KW-1185">Reference proteome</keyword>
<organism evidence="2 3">
    <name type="scientific">Mycteria americana</name>
    <name type="common">Wood stork</name>
    <dbReference type="NCBI Taxonomy" id="33587"/>
    <lineage>
        <taxon>Eukaryota</taxon>
        <taxon>Metazoa</taxon>
        <taxon>Chordata</taxon>
        <taxon>Craniata</taxon>
        <taxon>Vertebrata</taxon>
        <taxon>Euteleostomi</taxon>
        <taxon>Archelosauria</taxon>
        <taxon>Archosauria</taxon>
        <taxon>Dinosauria</taxon>
        <taxon>Saurischia</taxon>
        <taxon>Theropoda</taxon>
        <taxon>Coelurosauria</taxon>
        <taxon>Aves</taxon>
        <taxon>Neognathae</taxon>
        <taxon>Neoaves</taxon>
        <taxon>Aequornithes</taxon>
        <taxon>Ciconiiformes</taxon>
        <taxon>Ciconiidae</taxon>
        <taxon>Mycteria</taxon>
    </lineage>
</organism>
<protein>
    <submittedName>
        <fullName evidence="2">Uncharacterized protein</fullName>
    </submittedName>
</protein>
<feature type="region of interest" description="Disordered" evidence="1">
    <location>
        <begin position="71"/>
        <end position="97"/>
    </location>
</feature>
<evidence type="ECO:0000313" key="2">
    <source>
        <dbReference type="EMBL" id="KAK4823213.1"/>
    </source>
</evidence>
<comment type="caution">
    <text evidence="2">The sequence shown here is derived from an EMBL/GenBank/DDBJ whole genome shotgun (WGS) entry which is preliminary data.</text>
</comment>
<evidence type="ECO:0000313" key="3">
    <source>
        <dbReference type="Proteomes" id="UP001333110"/>
    </source>
</evidence>
<feature type="non-terminal residue" evidence="2">
    <location>
        <position position="202"/>
    </location>
</feature>
<proteinExistence type="predicted"/>
<sequence>MPANPDFVLQPHRPPHGRAVGGNSPRPYQAREYPCDILHAGPREATDFPKRRVRLAYQTLGSLQKGVTHNYNPSFLPRGGGGKTRVPSATPHRTCSPDPSPALLPFSGHAPAINVLVVRGPKLDTVFEVWPHQCQVQGHDHFPSLAGHTVPDTSQDAVGFLGYLGTLPAHVQLAVNQHPQVLLHWAAFQPLLPKPVALHGVV</sequence>
<gene>
    <name evidence="2" type="ORF">QYF61_027360</name>
</gene>
<dbReference type="Proteomes" id="UP001333110">
    <property type="component" value="Unassembled WGS sequence"/>
</dbReference>
<name>A0AAN7N7L0_MYCAM</name>
<reference evidence="2 3" key="1">
    <citation type="journal article" date="2023" name="J. Hered.">
        <title>Chromosome-level genome of the wood stork (Mycteria americana) provides insight into avian chromosome evolution.</title>
        <authorList>
            <person name="Flamio R. Jr."/>
            <person name="Ramstad K.M."/>
        </authorList>
    </citation>
    <scope>NUCLEOTIDE SEQUENCE [LARGE SCALE GENOMIC DNA]</scope>
    <source>
        <strain evidence="2">JAX WOST 10</strain>
    </source>
</reference>
<dbReference type="AlphaFoldDB" id="A0AAN7N7L0"/>
<evidence type="ECO:0000256" key="1">
    <source>
        <dbReference type="SAM" id="MobiDB-lite"/>
    </source>
</evidence>
<dbReference type="EMBL" id="JAUNZN010000004">
    <property type="protein sequence ID" value="KAK4823213.1"/>
    <property type="molecule type" value="Genomic_DNA"/>
</dbReference>
<feature type="region of interest" description="Disordered" evidence="1">
    <location>
        <begin position="1"/>
        <end position="28"/>
    </location>
</feature>